<dbReference type="InterPro" id="IPR002813">
    <property type="entry name" value="Arg_biosynth_ArgJ"/>
</dbReference>
<protein>
    <recommendedName>
        <fullName evidence="9">Arginine biosynthesis bifunctional protein ArgJ</fullName>
    </recommendedName>
    <domain>
        <recommendedName>
            <fullName evidence="9">Glutamate N-acetyltransferase</fullName>
            <ecNumber evidence="9">2.3.1.35</ecNumber>
        </recommendedName>
        <alternativeName>
            <fullName evidence="9">Ornithine acetyltransferase</fullName>
            <shortName evidence="9">OATase</shortName>
        </alternativeName>
        <alternativeName>
            <fullName evidence="9">Ornithine transacetylase</fullName>
        </alternativeName>
    </domain>
    <domain>
        <recommendedName>
            <fullName evidence="9">Amino-acid acetyltransferase</fullName>
            <ecNumber evidence="9">2.3.1.1</ecNumber>
        </recommendedName>
        <alternativeName>
            <fullName evidence="9">N-acetylglutamate synthase</fullName>
            <shortName evidence="9">AGSase</shortName>
        </alternativeName>
    </domain>
    <component>
        <recommendedName>
            <fullName evidence="9">Arginine biosynthesis bifunctional protein ArgJ alpha chain</fullName>
        </recommendedName>
    </component>
    <component>
        <recommendedName>
            <fullName evidence="9">Arginine biosynthesis bifunctional protein ArgJ beta chain</fullName>
        </recommendedName>
    </component>
</protein>
<keyword evidence="5 9" id="KW-0808">Transferase</keyword>
<dbReference type="Gene3D" id="3.10.20.340">
    <property type="entry name" value="ArgJ beta chain, C-terminal domain"/>
    <property type="match status" value="1"/>
</dbReference>
<dbReference type="GO" id="GO:0004358">
    <property type="term" value="F:L-glutamate N-acetyltransferase activity, acting on acetyl-L-ornithine as donor"/>
    <property type="evidence" value="ECO:0007669"/>
    <property type="project" value="UniProtKB-UniRule"/>
</dbReference>
<keyword evidence="6 9" id="KW-0068">Autocatalytic cleavage</keyword>
<keyword evidence="9" id="KW-0963">Cytoplasm</keyword>
<dbReference type="FunFam" id="3.10.20.340:FF:000001">
    <property type="entry name" value="Arginine biosynthesis bifunctional protein ArgJ, chloroplastic"/>
    <property type="match status" value="1"/>
</dbReference>
<dbReference type="NCBIfam" id="TIGR00120">
    <property type="entry name" value="ArgJ"/>
    <property type="match status" value="1"/>
</dbReference>
<evidence type="ECO:0000256" key="6">
    <source>
        <dbReference type="ARBA" id="ARBA00022813"/>
    </source>
</evidence>
<dbReference type="NCBIfam" id="NF003802">
    <property type="entry name" value="PRK05388.1"/>
    <property type="match status" value="1"/>
</dbReference>
<feature type="binding site" evidence="9">
    <location>
        <position position="265"/>
    </location>
    <ligand>
        <name>substrate</name>
    </ligand>
</feature>
<feature type="chain" id="PRO_5028549555" description="Arginine biosynthesis bifunctional protein ArgJ alpha chain" evidence="9">
    <location>
        <begin position="1"/>
        <end position="181"/>
    </location>
</feature>
<comment type="function">
    <text evidence="9">Catalyzes two activities which are involved in the cyclic version of arginine biosynthesis: the synthesis of N-acetylglutamate from glutamate and acetyl-CoA as the acetyl donor, and of ornithine by transacetylation between N(2)-acetylornithine and glutamate.</text>
</comment>
<keyword evidence="4 9" id="KW-0028">Amino-acid biosynthesis</keyword>
<feature type="binding site" evidence="9">
    <location>
        <position position="388"/>
    </location>
    <ligand>
        <name>substrate</name>
    </ligand>
</feature>
<name>A0A7C4MPA0_9BACT</name>
<comment type="similarity">
    <text evidence="1 9">Belongs to the ArgJ family.</text>
</comment>
<dbReference type="Gene3D" id="3.60.70.12">
    <property type="entry name" value="L-amino peptidase D-ALA esterase/amidase"/>
    <property type="match status" value="1"/>
</dbReference>
<feature type="binding site" evidence="9">
    <location>
        <position position="393"/>
    </location>
    <ligand>
        <name>substrate</name>
    </ligand>
</feature>
<feature type="site" description="Involved in the stabilization of negative charge on the oxyanion by the formation of the oxyanion hole" evidence="9">
    <location>
        <position position="109"/>
    </location>
</feature>
<dbReference type="UniPathway" id="UPA00068">
    <property type="reaction ID" value="UER00106"/>
</dbReference>
<dbReference type="EC" id="2.3.1.1" evidence="9"/>
<feature type="binding site" evidence="9">
    <location>
        <position position="145"/>
    </location>
    <ligand>
        <name>substrate</name>
    </ligand>
</feature>
<dbReference type="InterPro" id="IPR042195">
    <property type="entry name" value="ArgJ_beta_C"/>
</dbReference>
<keyword evidence="3 9" id="KW-0055">Arginine biosynthesis</keyword>
<evidence type="ECO:0000256" key="1">
    <source>
        <dbReference type="ARBA" id="ARBA00006774"/>
    </source>
</evidence>
<dbReference type="InterPro" id="IPR016117">
    <property type="entry name" value="ArgJ-like_dom_sf"/>
</dbReference>
<reference evidence="10" key="1">
    <citation type="journal article" date="2020" name="mSystems">
        <title>Genome- and Community-Level Interaction Insights into Carbon Utilization and Element Cycling Functions of Hydrothermarchaeota in Hydrothermal Sediment.</title>
        <authorList>
            <person name="Zhou Z."/>
            <person name="Liu Y."/>
            <person name="Xu W."/>
            <person name="Pan J."/>
            <person name="Luo Z.H."/>
            <person name="Li M."/>
        </authorList>
    </citation>
    <scope>NUCLEOTIDE SEQUENCE [LARGE SCALE GENOMIC DNA]</scope>
    <source>
        <strain evidence="10">SpSt-477</strain>
    </source>
</reference>
<feature type="site" description="Involved in the stabilization of negative charge on the oxyanion by the formation of the oxyanion hole" evidence="9">
    <location>
        <position position="108"/>
    </location>
</feature>
<dbReference type="EC" id="2.3.1.35" evidence="9"/>
<comment type="pathway">
    <text evidence="9">Amino-acid biosynthesis; L-arginine biosynthesis; N(2)-acetyl-L-ornithine from L-glutamate: step 1/4.</text>
</comment>
<dbReference type="PANTHER" id="PTHR23100">
    <property type="entry name" value="ARGININE BIOSYNTHESIS BIFUNCTIONAL PROTEIN ARGJ"/>
    <property type="match status" value="1"/>
</dbReference>
<evidence type="ECO:0000313" key="10">
    <source>
        <dbReference type="EMBL" id="HGU32264.1"/>
    </source>
</evidence>
<comment type="subcellular location">
    <subcellularLocation>
        <location evidence="9">Cytoplasm</location>
    </subcellularLocation>
</comment>
<feature type="binding site" evidence="9">
    <location>
        <position position="182"/>
    </location>
    <ligand>
        <name>substrate</name>
    </ligand>
</feature>
<evidence type="ECO:0000256" key="7">
    <source>
        <dbReference type="ARBA" id="ARBA00023315"/>
    </source>
</evidence>
<dbReference type="Pfam" id="PF01960">
    <property type="entry name" value="ArgJ"/>
    <property type="match status" value="1"/>
</dbReference>
<feature type="active site" description="Nucleophile" evidence="9">
    <location>
        <position position="182"/>
    </location>
</feature>
<dbReference type="GO" id="GO:0004042">
    <property type="term" value="F:L-glutamate N-acetyltransferase activity"/>
    <property type="evidence" value="ECO:0007669"/>
    <property type="project" value="UniProtKB-UniRule"/>
</dbReference>
<feature type="binding site" evidence="9">
    <location>
        <position position="171"/>
    </location>
    <ligand>
        <name>substrate</name>
    </ligand>
</feature>
<evidence type="ECO:0000256" key="4">
    <source>
        <dbReference type="ARBA" id="ARBA00022605"/>
    </source>
</evidence>
<evidence type="ECO:0000256" key="8">
    <source>
        <dbReference type="ARBA" id="ARBA00049439"/>
    </source>
</evidence>
<dbReference type="GO" id="GO:0006526">
    <property type="term" value="P:L-arginine biosynthetic process"/>
    <property type="evidence" value="ECO:0007669"/>
    <property type="project" value="UniProtKB-UniRule"/>
</dbReference>
<evidence type="ECO:0000256" key="5">
    <source>
        <dbReference type="ARBA" id="ARBA00022679"/>
    </source>
</evidence>
<comment type="subunit">
    <text evidence="2 9">Heterotetramer of two alpha and two beta chains.</text>
</comment>
<sequence>MSVRYTPGFRAAGIAAGIKKNGRPDLGLIVSDSPATAAGMFTRNRVKAAPVLIDMERIGSGSARAILVNSGCANCCTGEVGREHALTSIRAVAEVLDIAEDQVLVASTGVIGQPLPIEKVLSAIPALVKGLSAEGFPNLAEAMMTTDTVPKCVVRSDIIAGRAVSLTGVAKGAGMIRPDMATLLCFLVTDASVNPARLHAVLKRATDASFNRITIDGDTSTNDTAILLANGASGLVIDDDTEPRFQELVTGVMVELAKMLVRDGEGATKLVEIQVCGAPTASDARTVADTIANSPLVKTAIFGEDANWGRILAAAGRSGVLFDPDRIEIRFDDVIIYSQGRGGGGDVEQKVTAVLKRPEFCICVDLHEGSASSSVWTCDFSVDYVRINADYRS</sequence>
<comment type="catalytic activity">
    <reaction evidence="9">
        <text>L-glutamate + acetyl-CoA = N-acetyl-L-glutamate + CoA + H(+)</text>
        <dbReference type="Rhea" id="RHEA:24292"/>
        <dbReference type="ChEBI" id="CHEBI:15378"/>
        <dbReference type="ChEBI" id="CHEBI:29985"/>
        <dbReference type="ChEBI" id="CHEBI:44337"/>
        <dbReference type="ChEBI" id="CHEBI:57287"/>
        <dbReference type="ChEBI" id="CHEBI:57288"/>
        <dbReference type="EC" id="2.3.1.1"/>
    </reaction>
</comment>
<dbReference type="GO" id="GO:0005737">
    <property type="term" value="C:cytoplasm"/>
    <property type="evidence" value="ECO:0007669"/>
    <property type="project" value="UniProtKB-SubCell"/>
</dbReference>
<dbReference type="FunFam" id="3.60.70.12:FF:000001">
    <property type="entry name" value="Arginine biosynthesis bifunctional protein ArgJ, chloroplastic"/>
    <property type="match status" value="1"/>
</dbReference>
<feature type="chain" id="PRO_5028549554" description="Arginine biosynthesis bifunctional protein ArgJ beta chain" evidence="9">
    <location>
        <begin position="182"/>
        <end position="393"/>
    </location>
</feature>
<dbReference type="PANTHER" id="PTHR23100:SF0">
    <property type="entry name" value="ARGININE BIOSYNTHESIS BIFUNCTIONAL PROTEIN ARGJ, MITOCHONDRIAL"/>
    <property type="match status" value="1"/>
</dbReference>
<dbReference type="AlphaFoldDB" id="A0A7C4MPA0"/>
<dbReference type="GO" id="GO:0006592">
    <property type="term" value="P:ornithine biosynthetic process"/>
    <property type="evidence" value="ECO:0007669"/>
    <property type="project" value="TreeGrafter"/>
</dbReference>
<organism evidence="10">
    <name type="scientific">Desulfatirhabdium butyrativorans</name>
    <dbReference type="NCBI Taxonomy" id="340467"/>
    <lineage>
        <taxon>Bacteria</taxon>
        <taxon>Pseudomonadati</taxon>
        <taxon>Thermodesulfobacteriota</taxon>
        <taxon>Desulfobacteria</taxon>
        <taxon>Desulfobacterales</taxon>
        <taxon>Desulfatirhabdiaceae</taxon>
        <taxon>Desulfatirhabdium</taxon>
    </lineage>
</organism>
<evidence type="ECO:0000256" key="2">
    <source>
        <dbReference type="ARBA" id="ARBA00011475"/>
    </source>
</evidence>
<dbReference type="CDD" id="cd02152">
    <property type="entry name" value="OAT"/>
    <property type="match status" value="1"/>
</dbReference>
<keyword evidence="9" id="KW-0511">Multifunctional enzyme</keyword>
<accession>A0A7C4MPA0</accession>
<evidence type="ECO:0000256" key="9">
    <source>
        <dbReference type="HAMAP-Rule" id="MF_01106"/>
    </source>
</evidence>
<feature type="site" description="Cleavage; by autolysis" evidence="9">
    <location>
        <begin position="181"/>
        <end position="182"/>
    </location>
</feature>
<gene>
    <name evidence="9 10" type="primary">argJ</name>
    <name evidence="10" type="ORF">ENS29_05350</name>
</gene>
<comment type="pathway">
    <text evidence="9">Amino-acid biosynthesis; L-arginine biosynthesis; L-ornithine and N-acetyl-L-glutamate from L-glutamate and N(2)-acetyl-L-ornithine (cyclic): step 1/1.</text>
</comment>
<evidence type="ECO:0000256" key="3">
    <source>
        <dbReference type="ARBA" id="ARBA00022571"/>
    </source>
</evidence>
<proteinExistence type="inferred from homology"/>
<comment type="catalytic activity">
    <reaction evidence="8 9">
        <text>N(2)-acetyl-L-ornithine + L-glutamate = N-acetyl-L-glutamate + L-ornithine</text>
        <dbReference type="Rhea" id="RHEA:15349"/>
        <dbReference type="ChEBI" id="CHEBI:29985"/>
        <dbReference type="ChEBI" id="CHEBI:44337"/>
        <dbReference type="ChEBI" id="CHEBI:46911"/>
        <dbReference type="ChEBI" id="CHEBI:57805"/>
        <dbReference type="EC" id="2.3.1.35"/>
    </reaction>
</comment>
<dbReference type="SUPFAM" id="SSF56266">
    <property type="entry name" value="DmpA/ArgJ-like"/>
    <property type="match status" value="1"/>
</dbReference>
<dbReference type="EMBL" id="DSUH01000122">
    <property type="protein sequence ID" value="HGU32264.1"/>
    <property type="molecule type" value="Genomic_DNA"/>
</dbReference>
<keyword evidence="7 9" id="KW-0012">Acyltransferase</keyword>
<comment type="caution">
    <text evidence="10">The sequence shown here is derived from an EMBL/GenBank/DDBJ whole genome shotgun (WGS) entry which is preliminary data.</text>
</comment>
<dbReference type="HAMAP" id="MF_01106">
    <property type="entry name" value="ArgJ"/>
    <property type="match status" value="1"/>
</dbReference>